<dbReference type="Pfam" id="PF13692">
    <property type="entry name" value="Glyco_trans_1_4"/>
    <property type="match status" value="1"/>
</dbReference>
<dbReference type="Proteomes" id="UP001139411">
    <property type="component" value="Unassembled WGS sequence"/>
</dbReference>
<name>A0A9X1TRP7_9BACT</name>
<evidence type="ECO:0000313" key="1">
    <source>
        <dbReference type="EMBL" id="MCF2497200.1"/>
    </source>
</evidence>
<organism evidence="1 2">
    <name type="scientific">Dyadobacter chenhuakuii</name>
    <dbReference type="NCBI Taxonomy" id="2909339"/>
    <lineage>
        <taxon>Bacteria</taxon>
        <taxon>Pseudomonadati</taxon>
        <taxon>Bacteroidota</taxon>
        <taxon>Cytophagia</taxon>
        <taxon>Cytophagales</taxon>
        <taxon>Spirosomataceae</taxon>
        <taxon>Dyadobacter</taxon>
    </lineage>
</organism>
<comment type="caution">
    <text evidence="1">The sequence shown here is derived from an EMBL/GenBank/DDBJ whole genome shotgun (WGS) entry which is preliminary data.</text>
</comment>
<protein>
    <submittedName>
        <fullName evidence="1">Glycosyltransferase family 1 protein</fullName>
    </submittedName>
</protein>
<dbReference type="AlphaFoldDB" id="A0A9X1TRP7"/>
<evidence type="ECO:0000313" key="2">
    <source>
        <dbReference type="Proteomes" id="UP001139411"/>
    </source>
</evidence>
<dbReference type="CDD" id="cd04950">
    <property type="entry name" value="GT4_TuaH-like"/>
    <property type="match status" value="1"/>
</dbReference>
<accession>A0A9X1TRP7</accession>
<gene>
    <name evidence="1" type="ORF">L0661_02705</name>
</gene>
<sequence>MTTRLQKDLLCFSHLRWDFVFQRPQHLMTRFAQNGNVYFLEEPFFDASGEAYLDINKKLPGLWVCVPHLPAGGTQEQTNAQIKKLLDSFFEERDCADFVFWYYTPVAFEFSRSFAPGLIVYDCMDELSAFKFAPPRLKFVEQQLLAKADVVFTGGVSLYEAKKASHHNIHPFPSSIDKQHFQAARKQLAEPEDQASVKGIKLGFYGVIDERFDQQLIREIASKRPDWHLMLIGPVVKIDMAELPVADNIHYLGCKTYQELPSYLAGWNVALIPFLLNESTRFISPTKTPEYLAAGKPVVSTAIRDVVFPYAKMGLVSIGHDADTFINAIEHELTNQENAQWLRSVDEYLADKSWEHTFSAMQRLMLSVKKQETPVALTRALKSAS</sequence>
<dbReference type="PANTHER" id="PTHR12526:SF630">
    <property type="entry name" value="GLYCOSYLTRANSFERASE"/>
    <property type="match status" value="1"/>
</dbReference>
<dbReference type="EMBL" id="JAKFFV010000002">
    <property type="protein sequence ID" value="MCF2497200.1"/>
    <property type="molecule type" value="Genomic_DNA"/>
</dbReference>
<reference evidence="1" key="1">
    <citation type="submission" date="2022-01" db="EMBL/GenBank/DDBJ databases">
        <title>Novel species in genus Dyadobacter.</title>
        <authorList>
            <person name="Ma C."/>
        </authorList>
    </citation>
    <scope>NUCLEOTIDE SEQUENCE</scope>
    <source>
        <strain evidence="1">CY357</strain>
    </source>
</reference>
<dbReference type="Gene3D" id="3.40.50.2000">
    <property type="entry name" value="Glycogen Phosphorylase B"/>
    <property type="match status" value="1"/>
</dbReference>
<dbReference type="SUPFAM" id="SSF53756">
    <property type="entry name" value="UDP-Glycosyltransferase/glycogen phosphorylase"/>
    <property type="match status" value="1"/>
</dbReference>
<proteinExistence type="predicted"/>
<dbReference type="PANTHER" id="PTHR12526">
    <property type="entry name" value="GLYCOSYLTRANSFERASE"/>
    <property type="match status" value="1"/>
</dbReference>